<dbReference type="Gene3D" id="3.40.630.190">
    <property type="entry name" value="LCP protein"/>
    <property type="match status" value="1"/>
</dbReference>
<feature type="transmembrane region" description="Helical" evidence="3">
    <location>
        <begin position="450"/>
        <end position="473"/>
    </location>
</feature>
<feature type="compositionally biased region" description="Pro residues" evidence="2">
    <location>
        <begin position="75"/>
        <end position="84"/>
    </location>
</feature>
<dbReference type="PANTHER" id="PTHR33392">
    <property type="entry name" value="POLYISOPRENYL-TEICHOIC ACID--PEPTIDOGLYCAN TEICHOIC ACID TRANSFERASE TAGU"/>
    <property type="match status" value="1"/>
</dbReference>
<comment type="similarity">
    <text evidence="1">Belongs to the LytR/CpsA/Psr (LCP) family.</text>
</comment>
<feature type="compositionally biased region" description="Pro residues" evidence="2">
    <location>
        <begin position="132"/>
        <end position="150"/>
    </location>
</feature>
<feature type="compositionally biased region" description="Low complexity" evidence="2">
    <location>
        <begin position="186"/>
        <end position="209"/>
    </location>
</feature>
<evidence type="ECO:0000256" key="3">
    <source>
        <dbReference type="SAM" id="Phobius"/>
    </source>
</evidence>
<dbReference type="RefSeq" id="WP_312864190.1">
    <property type="nucleotide sequence ID" value="NZ_JACHIW010000001.1"/>
</dbReference>
<feature type="region of interest" description="Disordered" evidence="2">
    <location>
        <begin position="795"/>
        <end position="840"/>
    </location>
</feature>
<keyword evidence="6" id="KW-1185">Reference proteome</keyword>
<dbReference type="AlphaFoldDB" id="A0A840QCD5"/>
<dbReference type="InterPro" id="IPR050922">
    <property type="entry name" value="LytR/CpsA/Psr_CW_biosynth"/>
</dbReference>
<organism evidence="5 6">
    <name type="scientific">Saccharopolyspora phatthalungensis</name>
    <dbReference type="NCBI Taxonomy" id="664693"/>
    <lineage>
        <taxon>Bacteria</taxon>
        <taxon>Bacillati</taxon>
        <taxon>Actinomycetota</taxon>
        <taxon>Actinomycetes</taxon>
        <taxon>Pseudonocardiales</taxon>
        <taxon>Pseudonocardiaceae</taxon>
        <taxon>Saccharopolyspora</taxon>
    </lineage>
</organism>
<evidence type="ECO:0000256" key="2">
    <source>
        <dbReference type="SAM" id="MobiDB-lite"/>
    </source>
</evidence>
<keyword evidence="3" id="KW-0472">Membrane</keyword>
<dbReference type="NCBIfam" id="TIGR00350">
    <property type="entry name" value="lytR_cpsA_psr"/>
    <property type="match status" value="1"/>
</dbReference>
<evidence type="ECO:0000256" key="1">
    <source>
        <dbReference type="ARBA" id="ARBA00006068"/>
    </source>
</evidence>
<comment type="caution">
    <text evidence="5">The sequence shown here is derived from an EMBL/GenBank/DDBJ whole genome shotgun (WGS) entry which is preliminary data.</text>
</comment>
<evidence type="ECO:0000313" key="6">
    <source>
        <dbReference type="Proteomes" id="UP000584374"/>
    </source>
</evidence>
<sequence length="840" mass="88678">MPQDPRHGEFGHRRSRPDEDAADNGTAASTGRRRRALSEDGTGGTRVVDLLSKHGKTPGNGSNHRRAAEPEPPHHPQTPQPPQASKPRRAARPPQGTPAAPSGRASRPEHPEPSDPRAGWTAPEGASRRPRSAPPNRPGTPPPAGPPSGWTPPAAGSRAPQTPNGEPLQGHRRAPADGPARPAPEGPAGRARPSPGGAAAAFAGGTAARNSAPPEPPAGRNGATFDRSARNSAPAEPPARTGGERSAAESTRITQALTGDAAPARPPRRAPRPARPTPPAVDEDLEATAQHPAVPANPPQAEKTALVTPPKQADQRPKQADMTSVVARPKHDDKTTMAKPVAPPVADAEETAIVAAPDLHDEDEFEDFEEDAEVRKNDIKEIDATLARFSAVHDEIAAEEAARRKKYSWLLGKRREPELGTDIPFDFVEGRDGQSRMEWKKKQRKRRTNLIVMAVAMAASLTVFLTLGIAWGATTIWGPPSIAALDPNSASIRDVAKQSGDQNFLLVGSDTRAGASAADGVGTAKDEPGARSDTTIIAHIPADRSRVILVSFPRDLQVNMPACERWDSATGKYTGEQVPARKNVRLNEAYAVGGPLCTTKVVQQVSGLRVDSFLGIDFQGFKSMVDAVQGVQVCTEKPIIDTTLGTVLPQAGRQTLTGEQALNYVRARHVKGDPTSDYGRMQRQQLFLSSLLRKAMSSQVLLDPAKLSSFVKAVSANTFGENVGVDRLMDLGQQLQGLDASRVTFITVPTTGYANDEGMEVLRDADTKALFQAIIDGAPVTANTEPAAQTSVIPSGGGSAVAASGLRQQPVDPTQPADPNQPPSVPNGLSTVNAATDLCG</sequence>
<proteinExistence type="inferred from homology"/>
<feature type="compositionally biased region" description="Basic and acidic residues" evidence="2">
    <location>
        <begin position="106"/>
        <end position="115"/>
    </location>
</feature>
<dbReference type="Proteomes" id="UP000584374">
    <property type="component" value="Unassembled WGS sequence"/>
</dbReference>
<protein>
    <submittedName>
        <fullName evidence="5">LCP family protein required for cell wall assembly</fullName>
    </submittedName>
</protein>
<name>A0A840QCD5_9PSEU</name>
<evidence type="ECO:0000259" key="4">
    <source>
        <dbReference type="Pfam" id="PF03816"/>
    </source>
</evidence>
<dbReference type="InterPro" id="IPR004474">
    <property type="entry name" value="LytR_CpsA_psr"/>
</dbReference>
<dbReference type="PANTHER" id="PTHR33392:SF6">
    <property type="entry name" value="POLYISOPRENYL-TEICHOIC ACID--PEPTIDOGLYCAN TEICHOIC ACID TRANSFERASE TAGU"/>
    <property type="match status" value="1"/>
</dbReference>
<keyword evidence="3" id="KW-0812">Transmembrane</keyword>
<feature type="compositionally biased region" description="Polar residues" evidence="2">
    <location>
        <begin position="248"/>
        <end position="257"/>
    </location>
</feature>
<dbReference type="EMBL" id="JACHIW010000001">
    <property type="protein sequence ID" value="MBB5154553.1"/>
    <property type="molecule type" value="Genomic_DNA"/>
</dbReference>
<evidence type="ECO:0000313" key="5">
    <source>
        <dbReference type="EMBL" id="MBB5154553.1"/>
    </source>
</evidence>
<feature type="region of interest" description="Disordered" evidence="2">
    <location>
        <begin position="1"/>
        <end position="347"/>
    </location>
</feature>
<dbReference type="Pfam" id="PF03816">
    <property type="entry name" value="LytR_cpsA_psr"/>
    <property type="match status" value="1"/>
</dbReference>
<keyword evidence="3" id="KW-1133">Transmembrane helix</keyword>
<feature type="domain" description="Cell envelope-related transcriptional attenuator" evidence="4">
    <location>
        <begin position="531"/>
        <end position="695"/>
    </location>
</feature>
<accession>A0A840QCD5</accession>
<feature type="compositionally biased region" description="Basic and acidic residues" evidence="2">
    <location>
        <begin position="1"/>
        <end position="19"/>
    </location>
</feature>
<gene>
    <name evidence="5" type="ORF">BJ970_002087</name>
</gene>
<reference evidence="5 6" key="1">
    <citation type="submission" date="2020-08" db="EMBL/GenBank/DDBJ databases">
        <title>Sequencing the genomes of 1000 actinobacteria strains.</title>
        <authorList>
            <person name="Klenk H.-P."/>
        </authorList>
    </citation>
    <scope>NUCLEOTIDE SEQUENCE [LARGE SCALE GENOMIC DNA]</scope>
    <source>
        <strain evidence="5 6">DSM 45584</strain>
    </source>
</reference>